<evidence type="ECO:0000256" key="16">
    <source>
        <dbReference type="RuleBase" id="RU003515"/>
    </source>
</evidence>
<evidence type="ECO:0000256" key="9">
    <source>
        <dbReference type="ARBA" id="ARBA00022722"/>
    </source>
</evidence>
<evidence type="ECO:0000256" key="10">
    <source>
        <dbReference type="ARBA" id="ARBA00022723"/>
    </source>
</evidence>
<dbReference type="NCBIfam" id="NF000595">
    <property type="entry name" value="PRK00015.1-3"/>
    <property type="match status" value="1"/>
</dbReference>
<dbReference type="GO" id="GO:0043137">
    <property type="term" value="P:DNA replication, removal of RNA primer"/>
    <property type="evidence" value="ECO:0007669"/>
    <property type="project" value="TreeGrafter"/>
</dbReference>
<dbReference type="GO" id="GO:0030145">
    <property type="term" value="F:manganese ion binding"/>
    <property type="evidence" value="ECO:0007669"/>
    <property type="project" value="UniProtKB-UniRule"/>
</dbReference>
<keyword evidence="9 14" id="KW-0540">Nuclease</keyword>
<dbReference type="PANTHER" id="PTHR10954:SF18">
    <property type="entry name" value="RIBONUCLEASE HII"/>
    <property type="match status" value="1"/>
</dbReference>
<dbReference type="InterPro" id="IPR024567">
    <property type="entry name" value="RNase_HII/HIII_dom"/>
</dbReference>
<comment type="caution">
    <text evidence="18">The sequence shown here is derived from an EMBL/GenBank/DDBJ whole genome shotgun (WGS) entry which is preliminary data.</text>
</comment>
<evidence type="ECO:0000256" key="6">
    <source>
        <dbReference type="ARBA" id="ARBA00012180"/>
    </source>
</evidence>
<dbReference type="InterPro" id="IPR022898">
    <property type="entry name" value="RNase_HII"/>
</dbReference>
<dbReference type="Proteomes" id="UP000310506">
    <property type="component" value="Unassembled WGS sequence"/>
</dbReference>
<dbReference type="RefSeq" id="WP_136137660.1">
    <property type="nucleotide sequence ID" value="NZ_SDGV01000024.1"/>
</dbReference>
<keyword evidence="11 14" id="KW-0255">Endonuclease</keyword>
<dbReference type="InterPro" id="IPR036397">
    <property type="entry name" value="RNaseH_sf"/>
</dbReference>
<evidence type="ECO:0000259" key="17">
    <source>
        <dbReference type="PROSITE" id="PS51975"/>
    </source>
</evidence>
<dbReference type="Gene3D" id="3.30.420.10">
    <property type="entry name" value="Ribonuclease H-like superfamily/Ribonuclease H"/>
    <property type="match status" value="1"/>
</dbReference>
<dbReference type="CDD" id="cd07182">
    <property type="entry name" value="RNase_HII_bacteria_HII_like"/>
    <property type="match status" value="1"/>
</dbReference>
<dbReference type="GO" id="GO:0005737">
    <property type="term" value="C:cytoplasm"/>
    <property type="evidence" value="ECO:0007669"/>
    <property type="project" value="UniProtKB-SubCell"/>
</dbReference>
<evidence type="ECO:0000256" key="14">
    <source>
        <dbReference type="HAMAP-Rule" id="MF_00052"/>
    </source>
</evidence>
<evidence type="ECO:0000256" key="5">
    <source>
        <dbReference type="ARBA" id="ARBA00007383"/>
    </source>
</evidence>
<dbReference type="NCBIfam" id="NF000594">
    <property type="entry name" value="PRK00015.1-1"/>
    <property type="match status" value="1"/>
</dbReference>
<evidence type="ECO:0000256" key="4">
    <source>
        <dbReference type="ARBA" id="ARBA00004496"/>
    </source>
</evidence>
<accession>A0A4S3B220</accession>
<evidence type="ECO:0000256" key="13">
    <source>
        <dbReference type="ARBA" id="ARBA00023211"/>
    </source>
</evidence>
<name>A0A4S3B220_9ENTE</name>
<dbReference type="InterPro" id="IPR001352">
    <property type="entry name" value="RNase_HII/HIII"/>
</dbReference>
<protein>
    <recommendedName>
        <fullName evidence="7 14">Ribonuclease HII</fullName>
        <shortName evidence="14">RNase HII</shortName>
        <ecNumber evidence="6 14">3.1.26.4</ecNumber>
    </recommendedName>
</protein>
<evidence type="ECO:0000256" key="2">
    <source>
        <dbReference type="ARBA" id="ARBA00001946"/>
    </source>
</evidence>
<feature type="binding site" evidence="14 15">
    <location>
        <position position="171"/>
    </location>
    <ligand>
        <name>a divalent metal cation</name>
        <dbReference type="ChEBI" id="CHEBI:60240"/>
    </ligand>
</feature>
<reference evidence="18 19" key="1">
    <citation type="submission" date="2019-01" db="EMBL/GenBank/DDBJ databases">
        <title>Vagococcus silagei sp. nov. isolated from brewer's grain.</title>
        <authorList>
            <person name="Guu J.-R."/>
        </authorList>
    </citation>
    <scope>NUCLEOTIDE SEQUENCE [LARGE SCALE GENOMIC DNA]</scope>
    <source>
        <strain evidence="18 19">2B-2</strain>
    </source>
</reference>
<comment type="cofactor">
    <cofactor evidence="2">
        <name>Mg(2+)</name>
        <dbReference type="ChEBI" id="CHEBI:18420"/>
    </cofactor>
</comment>
<dbReference type="OrthoDB" id="9803420at2"/>
<comment type="function">
    <text evidence="3 14 16">Endonuclease that specifically degrades the RNA of RNA-DNA hybrids.</text>
</comment>
<keyword evidence="8 14" id="KW-0963">Cytoplasm</keyword>
<evidence type="ECO:0000256" key="15">
    <source>
        <dbReference type="PROSITE-ProRule" id="PRU01319"/>
    </source>
</evidence>
<comment type="catalytic activity">
    <reaction evidence="1 14 15 16">
        <text>Endonucleolytic cleavage to 5'-phosphomonoester.</text>
        <dbReference type="EC" id="3.1.26.4"/>
    </reaction>
</comment>
<organism evidence="18 19">
    <name type="scientific">Vagococcus silagei</name>
    <dbReference type="NCBI Taxonomy" id="2508885"/>
    <lineage>
        <taxon>Bacteria</taxon>
        <taxon>Bacillati</taxon>
        <taxon>Bacillota</taxon>
        <taxon>Bacilli</taxon>
        <taxon>Lactobacillales</taxon>
        <taxon>Enterococcaceae</taxon>
        <taxon>Vagococcus</taxon>
    </lineage>
</organism>
<dbReference type="EMBL" id="SDGV01000024">
    <property type="protein sequence ID" value="THB60438.1"/>
    <property type="molecule type" value="Genomic_DNA"/>
</dbReference>
<gene>
    <name evidence="14" type="primary">rnhB</name>
    <name evidence="18" type="ORF">ESZ54_10740</name>
</gene>
<keyword evidence="19" id="KW-1185">Reference proteome</keyword>
<sequence>MSKELTVNQIKEQLKLVTRLDDPFFMSLYNDERKGVQAVLMTAENRLKRQIVLRQHFIEMQEFENDCRDKGYQFIAGIDEVGRGPLAGPVVACAVILPVDFKLIEVNDSKQLSATKRAYLAKEIKEKALAIGVGIIDEKTIDSVNIYEATKLAMQQAIDKLAISPEYLLIDAMTLPVDIPQESIIKGDARSISIACASIIAKETRDDLMKEYDQQYPGYGFSKNAGYGTKEHLAGINKIGICPIHRRSFSPIKELI</sequence>
<evidence type="ECO:0000313" key="18">
    <source>
        <dbReference type="EMBL" id="THB60438.1"/>
    </source>
</evidence>
<dbReference type="PROSITE" id="PS51975">
    <property type="entry name" value="RNASE_H_2"/>
    <property type="match status" value="1"/>
</dbReference>
<keyword evidence="10 14" id="KW-0479">Metal-binding</keyword>
<comment type="cofactor">
    <cofactor evidence="14 15">
        <name>Mn(2+)</name>
        <dbReference type="ChEBI" id="CHEBI:29035"/>
    </cofactor>
    <cofactor evidence="14 15">
        <name>Mg(2+)</name>
        <dbReference type="ChEBI" id="CHEBI:18420"/>
    </cofactor>
    <text evidence="14 15">Manganese or magnesium. Binds 1 divalent metal ion per monomer in the absence of substrate. May bind a second metal ion after substrate binding.</text>
</comment>
<comment type="similarity">
    <text evidence="5 14 16">Belongs to the RNase HII family.</text>
</comment>
<feature type="binding site" evidence="14 15">
    <location>
        <position position="80"/>
    </location>
    <ligand>
        <name>a divalent metal cation</name>
        <dbReference type="ChEBI" id="CHEBI:60240"/>
    </ligand>
</feature>
<evidence type="ECO:0000256" key="8">
    <source>
        <dbReference type="ARBA" id="ARBA00022490"/>
    </source>
</evidence>
<comment type="subcellular location">
    <subcellularLocation>
        <location evidence="4 14">Cytoplasm</location>
    </subcellularLocation>
</comment>
<dbReference type="SUPFAM" id="SSF53098">
    <property type="entry name" value="Ribonuclease H-like"/>
    <property type="match status" value="1"/>
</dbReference>
<evidence type="ECO:0000256" key="11">
    <source>
        <dbReference type="ARBA" id="ARBA00022759"/>
    </source>
</evidence>
<evidence type="ECO:0000256" key="3">
    <source>
        <dbReference type="ARBA" id="ARBA00004065"/>
    </source>
</evidence>
<dbReference type="InterPro" id="IPR012337">
    <property type="entry name" value="RNaseH-like_sf"/>
</dbReference>
<evidence type="ECO:0000256" key="1">
    <source>
        <dbReference type="ARBA" id="ARBA00000077"/>
    </source>
</evidence>
<dbReference type="Pfam" id="PF01351">
    <property type="entry name" value="RNase_HII"/>
    <property type="match status" value="1"/>
</dbReference>
<keyword evidence="13 14" id="KW-0464">Manganese</keyword>
<keyword evidence="12 14" id="KW-0378">Hydrolase</keyword>
<dbReference type="FunFam" id="3.30.420.10:FF:000006">
    <property type="entry name" value="Ribonuclease HII"/>
    <property type="match status" value="1"/>
</dbReference>
<feature type="binding site" evidence="14 15">
    <location>
        <position position="79"/>
    </location>
    <ligand>
        <name>a divalent metal cation</name>
        <dbReference type="ChEBI" id="CHEBI:60240"/>
    </ligand>
</feature>
<proteinExistence type="inferred from homology"/>
<evidence type="ECO:0000313" key="19">
    <source>
        <dbReference type="Proteomes" id="UP000310506"/>
    </source>
</evidence>
<dbReference type="HAMAP" id="MF_00052_B">
    <property type="entry name" value="RNase_HII_B"/>
    <property type="match status" value="1"/>
</dbReference>
<dbReference type="AlphaFoldDB" id="A0A4S3B220"/>
<evidence type="ECO:0000256" key="12">
    <source>
        <dbReference type="ARBA" id="ARBA00022801"/>
    </source>
</evidence>
<dbReference type="GO" id="GO:0006298">
    <property type="term" value="P:mismatch repair"/>
    <property type="evidence" value="ECO:0007669"/>
    <property type="project" value="TreeGrafter"/>
</dbReference>
<evidence type="ECO:0000256" key="7">
    <source>
        <dbReference type="ARBA" id="ARBA00019179"/>
    </source>
</evidence>
<feature type="domain" description="RNase H type-2" evidence="17">
    <location>
        <begin position="73"/>
        <end position="256"/>
    </location>
</feature>
<dbReference type="PANTHER" id="PTHR10954">
    <property type="entry name" value="RIBONUCLEASE H2 SUBUNIT A"/>
    <property type="match status" value="1"/>
</dbReference>
<dbReference type="GO" id="GO:0032299">
    <property type="term" value="C:ribonuclease H2 complex"/>
    <property type="evidence" value="ECO:0007669"/>
    <property type="project" value="TreeGrafter"/>
</dbReference>
<dbReference type="EC" id="3.1.26.4" evidence="6 14"/>
<dbReference type="GO" id="GO:0003723">
    <property type="term" value="F:RNA binding"/>
    <property type="evidence" value="ECO:0007669"/>
    <property type="project" value="UniProtKB-UniRule"/>
</dbReference>
<dbReference type="GO" id="GO:0004523">
    <property type="term" value="F:RNA-DNA hybrid ribonuclease activity"/>
    <property type="evidence" value="ECO:0007669"/>
    <property type="project" value="UniProtKB-UniRule"/>
</dbReference>